<dbReference type="RefSeq" id="WP_114612038.1">
    <property type="nucleotide sequence ID" value="NZ_QFWX01000002.1"/>
</dbReference>
<feature type="transmembrane region" description="Helical" evidence="1">
    <location>
        <begin position="155"/>
        <end position="174"/>
    </location>
</feature>
<sequence length="182" mass="20217">MTESLREYVRDYLRQNFGQSFRTSPFRAPLKAWALVPLFTAVALLVGFKGGLLKVELLDSKIAPLLPILLFVFPSLLEEALFRGVLIPREVLKSGAAKATGAVVISTAAYVAWHPVNALAFNHTAIPLFLDPWFLMIVCALGITCGYSYVLSRSIWVPVIIHWATVTVWVLFFGGRNLVLEL</sequence>
<dbReference type="GO" id="GO:0004175">
    <property type="term" value="F:endopeptidase activity"/>
    <property type="evidence" value="ECO:0007669"/>
    <property type="project" value="UniProtKB-ARBA"/>
</dbReference>
<keyword evidence="1" id="KW-0812">Transmembrane</keyword>
<dbReference type="Pfam" id="PF02517">
    <property type="entry name" value="Rce1-like"/>
    <property type="match status" value="1"/>
</dbReference>
<keyword evidence="1" id="KW-1133">Transmembrane helix</keyword>
<keyword evidence="4" id="KW-1185">Reference proteome</keyword>
<organism evidence="3 4">
    <name type="scientific">Marinobacter vulgaris</name>
    <dbReference type="NCBI Taxonomy" id="1928331"/>
    <lineage>
        <taxon>Bacteria</taxon>
        <taxon>Pseudomonadati</taxon>
        <taxon>Pseudomonadota</taxon>
        <taxon>Gammaproteobacteria</taxon>
        <taxon>Pseudomonadales</taxon>
        <taxon>Marinobacteraceae</taxon>
        <taxon>Marinobacter</taxon>
    </lineage>
</organism>
<feature type="domain" description="CAAX prenyl protease 2/Lysostaphin resistance protein A-like" evidence="2">
    <location>
        <begin position="65"/>
        <end position="165"/>
    </location>
</feature>
<dbReference type="OrthoDB" id="193898at2"/>
<feature type="transmembrane region" description="Helical" evidence="1">
    <location>
        <begin position="32"/>
        <end position="50"/>
    </location>
</feature>
<accession>A0A2V4A1P1</accession>
<gene>
    <name evidence="3" type="ORF">DIT71_04620</name>
</gene>
<feature type="transmembrane region" description="Helical" evidence="1">
    <location>
        <begin position="94"/>
        <end position="113"/>
    </location>
</feature>
<evidence type="ECO:0000259" key="2">
    <source>
        <dbReference type="Pfam" id="PF02517"/>
    </source>
</evidence>
<evidence type="ECO:0000256" key="1">
    <source>
        <dbReference type="SAM" id="Phobius"/>
    </source>
</evidence>
<dbReference type="AlphaFoldDB" id="A0A2V4A1P1"/>
<reference evidence="4" key="1">
    <citation type="submission" date="2018-05" db="EMBL/GenBank/DDBJ databases">
        <authorList>
            <person name="Lu D."/>
        </authorList>
    </citation>
    <scope>NUCLEOTIDE SEQUENCE [LARGE SCALE GENOMIC DNA]</scope>
    <source>
        <strain evidence="4">F01</strain>
    </source>
</reference>
<feature type="transmembrane region" description="Helical" evidence="1">
    <location>
        <begin position="133"/>
        <end position="150"/>
    </location>
</feature>
<name>A0A2V4A1P1_9GAMM</name>
<keyword evidence="1" id="KW-0472">Membrane</keyword>
<dbReference type="InterPro" id="IPR003675">
    <property type="entry name" value="Rce1/LyrA-like_dom"/>
</dbReference>
<protein>
    <recommendedName>
        <fullName evidence="2">CAAX prenyl protease 2/Lysostaphin resistance protein A-like domain-containing protein</fullName>
    </recommendedName>
</protein>
<dbReference type="GO" id="GO:0080120">
    <property type="term" value="P:CAAX-box protein maturation"/>
    <property type="evidence" value="ECO:0007669"/>
    <property type="project" value="UniProtKB-ARBA"/>
</dbReference>
<reference evidence="3 4" key="2">
    <citation type="submission" date="2018-06" db="EMBL/GenBank/DDBJ databases">
        <title>Marinobactersediminissp. nov, a moderately halophilic bacterium isolated from marine solar saltern.</title>
        <authorList>
            <person name="Zhang Y."/>
        </authorList>
    </citation>
    <scope>NUCLEOTIDE SEQUENCE [LARGE SCALE GENOMIC DNA]</scope>
    <source>
        <strain evidence="3 4">F01</strain>
    </source>
</reference>
<feature type="transmembrane region" description="Helical" evidence="1">
    <location>
        <begin position="62"/>
        <end position="82"/>
    </location>
</feature>
<evidence type="ECO:0000313" key="3">
    <source>
        <dbReference type="EMBL" id="PXX92484.1"/>
    </source>
</evidence>
<dbReference type="Proteomes" id="UP000253987">
    <property type="component" value="Unassembled WGS sequence"/>
</dbReference>
<dbReference type="EMBL" id="QFWX01000002">
    <property type="protein sequence ID" value="PXX92484.1"/>
    <property type="molecule type" value="Genomic_DNA"/>
</dbReference>
<comment type="caution">
    <text evidence="3">The sequence shown here is derived from an EMBL/GenBank/DDBJ whole genome shotgun (WGS) entry which is preliminary data.</text>
</comment>
<evidence type="ECO:0000313" key="4">
    <source>
        <dbReference type="Proteomes" id="UP000253987"/>
    </source>
</evidence>
<proteinExistence type="predicted"/>